<evidence type="ECO:0000313" key="7">
    <source>
        <dbReference type="Proteomes" id="UP000240912"/>
    </source>
</evidence>
<dbReference type="Pfam" id="PF03330">
    <property type="entry name" value="DPBB_1"/>
    <property type="match status" value="1"/>
</dbReference>
<dbReference type="InterPro" id="IPR012997">
    <property type="entry name" value="RplA"/>
</dbReference>
<dbReference type="GO" id="GO:0071555">
    <property type="term" value="P:cell wall organization"/>
    <property type="evidence" value="ECO:0007669"/>
    <property type="project" value="UniProtKB-KW"/>
</dbReference>
<evidence type="ECO:0000256" key="4">
    <source>
        <dbReference type="RuleBase" id="RU003495"/>
    </source>
</evidence>
<dbReference type="InterPro" id="IPR009009">
    <property type="entry name" value="RlpA-like_DPBB"/>
</dbReference>
<reference evidence="6 7" key="1">
    <citation type="submission" date="2018-03" db="EMBL/GenBank/DDBJ databases">
        <authorList>
            <person name="Keele B.F."/>
        </authorList>
    </citation>
    <scope>NUCLEOTIDE SEQUENCE [LARGE SCALE GENOMIC DNA]</scope>
    <source>
        <strain evidence="6 7">YL28-9</strain>
    </source>
</reference>
<comment type="function">
    <text evidence="3">Lytic transglycosylase with a strong preference for naked glycan strands that lack stem peptides.</text>
</comment>
<keyword evidence="3" id="KW-0732">Signal</keyword>
<dbReference type="Gene3D" id="2.40.40.10">
    <property type="entry name" value="RlpA-like domain"/>
    <property type="match status" value="1"/>
</dbReference>
<dbReference type="PANTHER" id="PTHR34183:SF8">
    <property type="entry name" value="ENDOLYTIC PEPTIDOGLYCAN TRANSGLYCOSYLASE RLPA-RELATED"/>
    <property type="match status" value="1"/>
</dbReference>
<dbReference type="OrthoDB" id="9779128at2"/>
<dbReference type="InterPro" id="IPR036908">
    <property type="entry name" value="RlpA-like_sf"/>
</dbReference>
<comment type="similarity">
    <text evidence="3 4">Belongs to the RlpA family.</text>
</comment>
<dbReference type="EMBL" id="PYLS01000006">
    <property type="protein sequence ID" value="PST82468.1"/>
    <property type="molecule type" value="Genomic_DNA"/>
</dbReference>
<dbReference type="Proteomes" id="UP000240912">
    <property type="component" value="Unassembled WGS sequence"/>
</dbReference>
<dbReference type="PANTHER" id="PTHR34183">
    <property type="entry name" value="ENDOLYTIC PEPTIDOGLYCAN TRANSGLYCOSYLASE RLPA"/>
    <property type="match status" value="1"/>
</dbReference>
<dbReference type="GO" id="GO:0000270">
    <property type="term" value="P:peptidoglycan metabolic process"/>
    <property type="evidence" value="ECO:0007669"/>
    <property type="project" value="UniProtKB-UniRule"/>
</dbReference>
<dbReference type="GO" id="GO:0008932">
    <property type="term" value="F:lytic endotransglycosylase activity"/>
    <property type="evidence" value="ECO:0007669"/>
    <property type="project" value="UniProtKB-UniRule"/>
</dbReference>
<sequence length="129" mass="14190" precursor="true">MKHALTVICLLFFALRPVSAQQADSAADRAATVKTGLATYYASRFEGHRTTSGQRYRAKKFTAAHRSLPFGTVVTVTNLSNGKTIDVTVNDRGPFTRRFIIDVSAAAAKALGFYRHGQARVQISYLHSR</sequence>
<organism evidence="6 7">
    <name type="scientific">Pedobacter yulinensis</name>
    <dbReference type="NCBI Taxonomy" id="2126353"/>
    <lineage>
        <taxon>Bacteria</taxon>
        <taxon>Pseudomonadati</taxon>
        <taxon>Bacteroidota</taxon>
        <taxon>Sphingobacteriia</taxon>
        <taxon>Sphingobacteriales</taxon>
        <taxon>Sphingobacteriaceae</taxon>
        <taxon>Pedobacter</taxon>
    </lineage>
</organism>
<keyword evidence="6" id="KW-0449">Lipoprotein</keyword>
<protein>
    <recommendedName>
        <fullName evidence="3">Probable endolytic peptidoglycan transglycosylase RlpA</fullName>
        <ecNumber evidence="3">4.2.2.-</ecNumber>
    </recommendedName>
</protein>
<dbReference type="NCBIfam" id="TIGR00413">
    <property type="entry name" value="rlpA"/>
    <property type="match status" value="1"/>
</dbReference>
<evidence type="ECO:0000256" key="1">
    <source>
        <dbReference type="ARBA" id="ARBA00023239"/>
    </source>
</evidence>
<keyword evidence="7" id="KW-1185">Reference proteome</keyword>
<evidence type="ECO:0000259" key="5">
    <source>
        <dbReference type="Pfam" id="PF03330"/>
    </source>
</evidence>
<feature type="chain" id="PRO_5015793632" description="Probable endolytic peptidoglycan transglycosylase RlpA" evidence="3">
    <location>
        <begin position="21"/>
        <end position="129"/>
    </location>
</feature>
<name>A0A2T3HJ43_9SPHI</name>
<keyword evidence="1 3" id="KW-0456">Lyase</keyword>
<evidence type="ECO:0000256" key="3">
    <source>
        <dbReference type="HAMAP-Rule" id="MF_02071"/>
    </source>
</evidence>
<dbReference type="InterPro" id="IPR034718">
    <property type="entry name" value="RlpA"/>
</dbReference>
<dbReference type="CDD" id="cd22268">
    <property type="entry name" value="DPBB_RlpA-like"/>
    <property type="match status" value="1"/>
</dbReference>
<feature type="domain" description="RlpA-like protein double-psi beta-barrel" evidence="5">
    <location>
        <begin position="35"/>
        <end position="123"/>
    </location>
</feature>
<evidence type="ECO:0000313" key="6">
    <source>
        <dbReference type="EMBL" id="PST82468.1"/>
    </source>
</evidence>
<comment type="caution">
    <text evidence="6">The sequence shown here is derived from an EMBL/GenBank/DDBJ whole genome shotgun (WGS) entry which is preliminary data.</text>
</comment>
<gene>
    <name evidence="3" type="primary">rlpA</name>
    <name evidence="6" type="ORF">C7T94_16650</name>
</gene>
<accession>A0A2T3HJ43</accession>
<proteinExistence type="inferred from homology"/>
<evidence type="ECO:0000256" key="2">
    <source>
        <dbReference type="ARBA" id="ARBA00023316"/>
    </source>
</evidence>
<dbReference type="AlphaFoldDB" id="A0A2T3HJ43"/>
<dbReference type="EC" id="4.2.2.-" evidence="3"/>
<feature type="signal peptide" evidence="3">
    <location>
        <begin position="1"/>
        <end position="20"/>
    </location>
</feature>
<dbReference type="RefSeq" id="WP_107216823.1">
    <property type="nucleotide sequence ID" value="NZ_KZ686270.1"/>
</dbReference>
<dbReference type="SUPFAM" id="SSF50685">
    <property type="entry name" value="Barwin-like endoglucanases"/>
    <property type="match status" value="1"/>
</dbReference>
<dbReference type="HAMAP" id="MF_02071">
    <property type="entry name" value="RlpA"/>
    <property type="match status" value="1"/>
</dbReference>
<keyword evidence="2 3" id="KW-0961">Cell wall biogenesis/degradation</keyword>